<evidence type="ECO:0000256" key="4">
    <source>
        <dbReference type="ARBA" id="ARBA00023033"/>
    </source>
</evidence>
<dbReference type="EMBL" id="CP142149">
    <property type="protein sequence ID" value="WSE30841.1"/>
    <property type="molecule type" value="Genomic_DNA"/>
</dbReference>
<evidence type="ECO:0000256" key="1">
    <source>
        <dbReference type="ARBA" id="ARBA00022630"/>
    </source>
</evidence>
<gene>
    <name evidence="7" type="ORF">VSH64_01640</name>
</gene>
<keyword evidence="5" id="KW-0812">Transmembrane</keyword>
<keyword evidence="5" id="KW-0472">Membrane</keyword>
<evidence type="ECO:0000313" key="8">
    <source>
        <dbReference type="Proteomes" id="UP001330812"/>
    </source>
</evidence>
<dbReference type="InterPro" id="IPR011251">
    <property type="entry name" value="Luciferase-like_dom"/>
</dbReference>
<dbReference type="PANTHER" id="PTHR42847">
    <property type="entry name" value="ALKANESULFONATE MONOOXYGENASE"/>
    <property type="match status" value="1"/>
</dbReference>
<dbReference type="EC" id="1.-.-.-" evidence="7"/>
<sequence length="276" mass="30138">MKLGVFSFVTDEGIRPDALARGVEERGFDSLFVGEHSHIPADRQSPYPAGGELPRMYYRMYDPFVALTAAASVTSTLLLGTGVALLAQRDPIQTAKEVASLDHFSGGRVLFGVGAGWNLEEMRDHGTDPDARGRLLDERLDAMKLLWTEEEATFHGEFTNFDRAVAYPKPARSPHPPIYIGGNSRHAAKRAGRHGGVWMPNSVVVPEKVGKLMALRDEFAPGTPVSMFAVGSKNEALLEAYAEAGVERVTFLLGTRPEAETLSRLDALVGVVEKYR</sequence>
<keyword evidence="2" id="KW-0288">FMN</keyword>
<dbReference type="InterPro" id="IPR036661">
    <property type="entry name" value="Luciferase-like_sf"/>
</dbReference>
<dbReference type="InterPro" id="IPR050172">
    <property type="entry name" value="SsuD_RutA_monooxygenase"/>
</dbReference>
<feature type="domain" description="Luciferase-like" evidence="6">
    <location>
        <begin position="18"/>
        <end position="218"/>
    </location>
</feature>
<feature type="transmembrane region" description="Helical" evidence="5">
    <location>
        <begin position="64"/>
        <end position="87"/>
    </location>
</feature>
<dbReference type="InterPro" id="IPR019921">
    <property type="entry name" value="Lucif-like_OxRdtase_Rv2161c"/>
</dbReference>
<keyword evidence="5" id="KW-1133">Transmembrane helix</keyword>
<evidence type="ECO:0000313" key="7">
    <source>
        <dbReference type="EMBL" id="WSE30841.1"/>
    </source>
</evidence>
<accession>A0ABZ1I8S4</accession>
<dbReference type="NCBIfam" id="TIGR03619">
    <property type="entry name" value="F420_Rv2161c"/>
    <property type="match status" value="1"/>
</dbReference>
<evidence type="ECO:0000256" key="5">
    <source>
        <dbReference type="SAM" id="Phobius"/>
    </source>
</evidence>
<evidence type="ECO:0000259" key="6">
    <source>
        <dbReference type="Pfam" id="PF00296"/>
    </source>
</evidence>
<dbReference type="Pfam" id="PF00296">
    <property type="entry name" value="Bac_luciferase"/>
    <property type="match status" value="1"/>
</dbReference>
<dbReference type="GO" id="GO:0016491">
    <property type="term" value="F:oxidoreductase activity"/>
    <property type="evidence" value="ECO:0007669"/>
    <property type="project" value="UniProtKB-KW"/>
</dbReference>
<name>A0ABZ1I8S4_9PSEU</name>
<dbReference type="RefSeq" id="WP_326569782.1">
    <property type="nucleotide sequence ID" value="NZ_CP142149.1"/>
</dbReference>
<dbReference type="SUPFAM" id="SSF51679">
    <property type="entry name" value="Bacterial luciferase-like"/>
    <property type="match status" value="1"/>
</dbReference>
<keyword evidence="3 7" id="KW-0560">Oxidoreductase</keyword>
<reference evidence="7 8" key="1">
    <citation type="journal article" date="2015" name="Int. J. Syst. Evol. Microbiol.">
        <title>Amycolatopsis rhabdoformis sp. nov., an actinomycete isolated from a tropical forest soil.</title>
        <authorList>
            <person name="Souza W.R."/>
            <person name="Silva R.E."/>
            <person name="Goodfellow M."/>
            <person name="Busarakam K."/>
            <person name="Figueiro F.S."/>
            <person name="Ferreira D."/>
            <person name="Rodrigues-Filho E."/>
            <person name="Moraes L.A.B."/>
            <person name="Zucchi T.D."/>
        </authorList>
    </citation>
    <scope>NUCLEOTIDE SEQUENCE [LARGE SCALE GENOMIC DNA]</scope>
    <source>
        <strain evidence="7 8">NCIMB 14900</strain>
    </source>
</reference>
<protein>
    <submittedName>
        <fullName evidence="7">LLM class F420-dependent oxidoreductase</fullName>
        <ecNumber evidence="7">1.-.-.-</ecNumber>
    </submittedName>
</protein>
<evidence type="ECO:0000256" key="2">
    <source>
        <dbReference type="ARBA" id="ARBA00022643"/>
    </source>
</evidence>
<organism evidence="7 8">
    <name type="scientific">Amycolatopsis rhabdoformis</name>
    <dbReference type="NCBI Taxonomy" id="1448059"/>
    <lineage>
        <taxon>Bacteria</taxon>
        <taxon>Bacillati</taxon>
        <taxon>Actinomycetota</taxon>
        <taxon>Actinomycetes</taxon>
        <taxon>Pseudonocardiales</taxon>
        <taxon>Pseudonocardiaceae</taxon>
        <taxon>Amycolatopsis</taxon>
    </lineage>
</organism>
<dbReference type="Proteomes" id="UP001330812">
    <property type="component" value="Chromosome"/>
</dbReference>
<evidence type="ECO:0000256" key="3">
    <source>
        <dbReference type="ARBA" id="ARBA00023002"/>
    </source>
</evidence>
<dbReference type="Gene3D" id="3.20.20.30">
    <property type="entry name" value="Luciferase-like domain"/>
    <property type="match status" value="1"/>
</dbReference>
<keyword evidence="4" id="KW-0503">Monooxygenase</keyword>
<dbReference type="PANTHER" id="PTHR42847:SF4">
    <property type="entry name" value="ALKANESULFONATE MONOOXYGENASE-RELATED"/>
    <property type="match status" value="1"/>
</dbReference>
<keyword evidence="1" id="KW-0285">Flavoprotein</keyword>
<proteinExistence type="predicted"/>
<keyword evidence="8" id="KW-1185">Reference proteome</keyword>